<dbReference type="SUPFAM" id="SSF56235">
    <property type="entry name" value="N-terminal nucleophile aminohydrolases (Ntn hydrolases)"/>
    <property type="match status" value="1"/>
</dbReference>
<dbReference type="InterPro" id="IPR043138">
    <property type="entry name" value="GGT_lsub"/>
</dbReference>
<dbReference type="InterPro" id="IPR029055">
    <property type="entry name" value="Ntn_hydrolases_N"/>
</dbReference>
<dbReference type="InterPro" id="IPR043137">
    <property type="entry name" value="GGT_ssub_C"/>
</dbReference>
<reference evidence="1 2" key="1">
    <citation type="journal article" date="2014" name="Nature">
        <title>An environmental bacterial taxon with a large and distinct metabolic repertoire.</title>
        <authorList>
            <person name="Wilson M.C."/>
            <person name="Mori T."/>
            <person name="Ruckert C."/>
            <person name="Uria A.R."/>
            <person name="Helf M.J."/>
            <person name="Takada K."/>
            <person name="Gernert C."/>
            <person name="Steffens U.A."/>
            <person name="Heycke N."/>
            <person name="Schmitt S."/>
            <person name="Rinke C."/>
            <person name="Helfrich E.J."/>
            <person name="Brachmann A.O."/>
            <person name="Gurgui C."/>
            <person name="Wakimoto T."/>
            <person name="Kracht M."/>
            <person name="Crusemann M."/>
            <person name="Hentschel U."/>
            <person name="Abe I."/>
            <person name="Matsunaga S."/>
            <person name="Kalinowski J."/>
            <person name="Takeyama H."/>
            <person name="Piel J."/>
        </authorList>
    </citation>
    <scope>NUCLEOTIDE SEQUENCE [LARGE SCALE GENOMIC DNA]</scope>
    <source>
        <strain evidence="2">TSY2</strain>
    </source>
</reference>
<sequence>MSEFPIAGSYRPTVMGTHGMVSSGHYLASLAGERILARGGNAVDAGVAAGLCLCVLQTDMVNLAGVAPMILYLADEDRVTTVSGLGRWPKAASLEHFLKHHDGRIPMGVQRCVTPAGLDAWVKALNEFGTMTLAEVMEDAAQLAESGFPMHPFMAANLRDGAATFGQWASSTAIFAPGGRVPEPGDIFVQADLGRTMRRVLAAEAAARFQGRSAALQAARDAFYKGDIAREISDFYQSQGGFLSYEDLAAYESQLEALVRVQFGEYEIYTCGPWCQGPVLAQVLALLANDDLKALGHNSPAYVHLVTEALKLVFADRERYYGDPEFVDVPMEAMLSAHYAEARRELIQPDKAIPGMPAAGDPWNGNGTAAEPWRGLQPAVHGATPTAQTLDTTYVCTVDRHGNVFSATPSDTCMNAPVTPGLGLTISTRGSQNWAVEGHASAIAPWKRPRLTPNPALIFKNGKPFMPLGSPGGDVQCQSMLQVFLNVAVFGMSPQAAIEAPRFGTYSHPGSFEPHEYFPDELRMEARLAAEVGDSLADKGHKVVSWPDWTWKAGGVCAITIDHESGVMAAGADPRRMSYAIGW</sequence>
<dbReference type="Pfam" id="PF01019">
    <property type="entry name" value="G_glu_transpept"/>
    <property type="match status" value="1"/>
</dbReference>
<keyword evidence="2" id="KW-1185">Reference proteome</keyword>
<dbReference type="PANTHER" id="PTHR43881:SF1">
    <property type="entry name" value="GAMMA-GLUTAMYLTRANSPEPTIDASE (AFU_ORTHOLOGUE AFUA_4G13580)"/>
    <property type="match status" value="1"/>
</dbReference>
<dbReference type="InterPro" id="IPR052896">
    <property type="entry name" value="GGT-like_enzyme"/>
</dbReference>
<name>W4M8X5_9BACT</name>
<dbReference type="Gene3D" id="3.60.20.40">
    <property type="match status" value="1"/>
</dbReference>
<dbReference type="Proteomes" id="UP000019140">
    <property type="component" value="Unassembled WGS sequence"/>
</dbReference>
<evidence type="ECO:0000313" key="2">
    <source>
        <dbReference type="Proteomes" id="UP000019140"/>
    </source>
</evidence>
<dbReference type="EMBL" id="AZHX01000603">
    <property type="protein sequence ID" value="ETX06784.1"/>
    <property type="molecule type" value="Genomic_DNA"/>
</dbReference>
<dbReference type="Gene3D" id="1.10.246.130">
    <property type="match status" value="1"/>
</dbReference>
<gene>
    <name evidence="1" type="ORF">ETSY2_15045</name>
</gene>
<dbReference type="PRINTS" id="PR01210">
    <property type="entry name" value="GGTRANSPTASE"/>
</dbReference>
<dbReference type="AlphaFoldDB" id="W4M8X5"/>
<dbReference type="PANTHER" id="PTHR43881">
    <property type="entry name" value="GAMMA-GLUTAMYLTRANSPEPTIDASE (AFU_ORTHOLOGUE AFUA_4G13580)"/>
    <property type="match status" value="1"/>
</dbReference>
<organism evidence="1 2">
    <name type="scientific">Candidatus Entotheonella gemina</name>
    <dbReference type="NCBI Taxonomy" id="1429439"/>
    <lineage>
        <taxon>Bacteria</taxon>
        <taxon>Pseudomonadati</taxon>
        <taxon>Nitrospinota/Tectimicrobiota group</taxon>
        <taxon>Candidatus Tectimicrobiota</taxon>
        <taxon>Candidatus Entotheonellia</taxon>
        <taxon>Candidatus Entotheonellales</taxon>
        <taxon>Candidatus Entotheonellaceae</taxon>
        <taxon>Candidatus Entotheonella</taxon>
    </lineage>
</organism>
<dbReference type="PATRIC" id="fig|1429439.4.peg.2559"/>
<evidence type="ECO:0000313" key="1">
    <source>
        <dbReference type="EMBL" id="ETX06784.1"/>
    </source>
</evidence>
<comment type="caution">
    <text evidence="1">The sequence shown here is derived from an EMBL/GenBank/DDBJ whole genome shotgun (WGS) entry which is preliminary data.</text>
</comment>
<protein>
    <recommendedName>
        <fullName evidence="3">Gamma-glutamyltransferase</fullName>
    </recommendedName>
</protein>
<proteinExistence type="predicted"/>
<dbReference type="HOGENOM" id="CLU_014813_3_2_7"/>
<accession>W4M8X5</accession>
<evidence type="ECO:0008006" key="3">
    <source>
        <dbReference type="Google" id="ProtNLM"/>
    </source>
</evidence>